<evidence type="ECO:0000256" key="1">
    <source>
        <dbReference type="SAM" id="MobiDB-lite"/>
    </source>
</evidence>
<dbReference type="Proteomes" id="UP000295302">
    <property type="component" value="Unassembled WGS sequence"/>
</dbReference>
<name>A0A4R4YNX9_9ACTN</name>
<feature type="compositionally biased region" description="Acidic residues" evidence="1">
    <location>
        <begin position="128"/>
        <end position="137"/>
    </location>
</feature>
<gene>
    <name evidence="2" type="ORF">E1286_19780</name>
</gene>
<dbReference type="OrthoDB" id="3526086at2"/>
<accession>A0A4R4YNX9</accession>
<reference evidence="2 3" key="1">
    <citation type="submission" date="2019-03" db="EMBL/GenBank/DDBJ databases">
        <title>Draft genome sequences of novel Actinobacteria.</title>
        <authorList>
            <person name="Sahin N."/>
            <person name="Ay H."/>
            <person name="Saygin H."/>
        </authorList>
    </citation>
    <scope>NUCLEOTIDE SEQUENCE [LARGE SCALE GENOMIC DNA]</scope>
    <source>
        <strain evidence="2 3">CH32</strain>
    </source>
</reference>
<organism evidence="2 3">
    <name type="scientific">Nonomuraea terrae</name>
    <dbReference type="NCBI Taxonomy" id="2530383"/>
    <lineage>
        <taxon>Bacteria</taxon>
        <taxon>Bacillati</taxon>
        <taxon>Actinomycetota</taxon>
        <taxon>Actinomycetes</taxon>
        <taxon>Streptosporangiales</taxon>
        <taxon>Streptosporangiaceae</taxon>
        <taxon>Nonomuraea</taxon>
    </lineage>
</organism>
<evidence type="ECO:0000313" key="3">
    <source>
        <dbReference type="Proteomes" id="UP000295302"/>
    </source>
</evidence>
<dbReference type="EMBL" id="SMKQ01000056">
    <property type="protein sequence ID" value="TDD46781.1"/>
    <property type="molecule type" value="Genomic_DNA"/>
</dbReference>
<sequence length="242" mass="27080">MITEAATWPVPGIGWVDHVGTDAIRALEELVLGWFPAEASEPVEEESMADDLADVPEALAAFHRLARVRPVLHRFHDPVLEQPRRATGPLGDRLVFAMWNGASMDWSIPWPLEGPSAADPRVWHTEDPDGSDPETSLEEEPLSRFLLQFTLFGAMNAAPYQAWSYCMPTERLDTLWDMLRPVPLNPFMPTYTAEKFFVAPGLLAQISSDETEAVVAFAALKRELLTPLGAHGFRWRRFDGEA</sequence>
<keyword evidence="3" id="KW-1185">Reference proteome</keyword>
<protein>
    <recommendedName>
        <fullName evidence="4">Suppressor of fused domain protein</fullName>
    </recommendedName>
</protein>
<evidence type="ECO:0000313" key="2">
    <source>
        <dbReference type="EMBL" id="TDD46781.1"/>
    </source>
</evidence>
<comment type="caution">
    <text evidence="2">The sequence shown here is derived from an EMBL/GenBank/DDBJ whole genome shotgun (WGS) entry which is preliminary data.</text>
</comment>
<dbReference type="RefSeq" id="WP_132614608.1">
    <property type="nucleotide sequence ID" value="NZ_SMKQ01000056.1"/>
</dbReference>
<feature type="region of interest" description="Disordered" evidence="1">
    <location>
        <begin position="117"/>
        <end position="137"/>
    </location>
</feature>
<proteinExistence type="predicted"/>
<evidence type="ECO:0008006" key="4">
    <source>
        <dbReference type="Google" id="ProtNLM"/>
    </source>
</evidence>
<dbReference type="AlphaFoldDB" id="A0A4R4YNX9"/>